<comment type="pathway">
    <text evidence="10">Isoprenoid biosynthesis; isopentenyl diphosphate biosynthesis via DXP pathway; isopentenyl diphosphate from 1-deoxy-D-xylulose 5-phosphate: step 3/6.</text>
</comment>
<organism evidence="13 14">
    <name type="scientific">Agrilutibacter terrestris</name>
    <dbReference type="NCBI Taxonomy" id="2865112"/>
    <lineage>
        <taxon>Bacteria</taxon>
        <taxon>Pseudomonadati</taxon>
        <taxon>Pseudomonadota</taxon>
        <taxon>Gammaproteobacteria</taxon>
        <taxon>Lysobacterales</taxon>
        <taxon>Lysobacteraceae</taxon>
        <taxon>Agrilutibacter</taxon>
    </lineage>
</organism>
<evidence type="ECO:0000256" key="2">
    <source>
        <dbReference type="ARBA" id="ARBA00012052"/>
    </source>
</evidence>
<dbReference type="Gene3D" id="3.30.70.890">
    <property type="entry name" value="GHMP kinase, C-terminal domain"/>
    <property type="match status" value="1"/>
</dbReference>
<evidence type="ECO:0000256" key="5">
    <source>
        <dbReference type="ARBA" id="ARBA00022741"/>
    </source>
</evidence>
<dbReference type="Proteomes" id="UP000516018">
    <property type="component" value="Chromosome"/>
</dbReference>
<dbReference type="RefSeq" id="WP_187711342.1">
    <property type="nucleotide sequence ID" value="NZ_CP060820.1"/>
</dbReference>
<protein>
    <recommendedName>
        <fullName evidence="3 10">4-diphosphocytidyl-2-C-methyl-D-erythritol kinase</fullName>
        <shortName evidence="10">CMK</shortName>
        <ecNumber evidence="2 10">2.7.1.148</ecNumber>
    </recommendedName>
    <alternativeName>
        <fullName evidence="9 10">4-(cytidine-5'-diphospho)-2-C-methyl-D-erythritol kinase</fullName>
    </alternativeName>
</protein>
<evidence type="ECO:0000256" key="6">
    <source>
        <dbReference type="ARBA" id="ARBA00022777"/>
    </source>
</evidence>
<reference evidence="13 14" key="1">
    <citation type="submission" date="2020-08" db="EMBL/GenBank/DDBJ databases">
        <title>Lysobacter sp. II4 sp. nov., isolated from soil.</title>
        <authorList>
            <person name="Woo C.Y."/>
            <person name="Kim J."/>
        </authorList>
    </citation>
    <scope>NUCLEOTIDE SEQUENCE [LARGE SCALE GENOMIC DNA]</scope>
    <source>
        <strain evidence="13 14">II4</strain>
    </source>
</reference>
<dbReference type="GO" id="GO:0050515">
    <property type="term" value="F:4-(cytidine 5'-diphospho)-2-C-methyl-D-erythritol kinase activity"/>
    <property type="evidence" value="ECO:0007669"/>
    <property type="project" value="UniProtKB-UniRule"/>
</dbReference>
<feature type="domain" description="GHMP kinase C-terminal" evidence="12">
    <location>
        <begin position="211"/>
        <end position="265"/>
    </location>
</feature>
<feature type="active site" evidence="10">
    <location>
        <position position="18"/>
    </location>
</feature>
<dbReference type="PANTHER" id="PTHR43527:SF2">
    <property type="entry name" value="4-DIPHOSPHOCYTIDYL-2-C-METHYL-D-ERYTHRITOL KINASE, CHLOROPLASTIC"/>
    <property type="match status" value="1"/>
</dbReference>
<evidence type="ECO:0000256" key="9">
    <source>
        <dbReference type="ARBA" id="ARBA00032554"/>
    </source>
</evidence>
<dbReference type="UniPathway" id="UPA00056">
    <property type="reaction ID" value="UER00094"/>
</dbReference>
<evidence type="ECO:0000259" key="11">
    <source>
        <dbReference type="Pfam" id="PF00288"/>
    </source>
</evidence>
<dbReference type="InterPro" id="IPR020568">
    <property type="entry name" value="Ribosomal_Su5_D2-typ_SF"/>
</dbReference>
<dbReference type="PANTHER" id="PTHR43527">
    <property type="entry name" value="4-DIPHOSPHOCYTIDYL-2-C-METHYL-D-ERYTHRITOL KINASE, CHLOROPLASTIC"/>
    <property type="match status" value="1"/>
</dbReference>
<keyword evidence="8 10" id="KW-0414">Isoprene biosynthesis</keyword>
<dbReference type="Pfam" id="PF08544">
    <property type="entry name" value="GHMP_kinases_C"/>
    <property type="match status" value="1"/>
</dbReference>
<keyword evidence="6 10" id="KW-0418">Kinase</keyword>
<evidence type="ECO:0000256" key="7">
    <source>
        <dbReference type="ARBA" id="ARBA00022840"/>
    </source>
</evidence>
<dbReference type="InterPro" id="IPR006204">
    <property type="entry name" value="GHMP_kinase_N_dom"/>
</dbReference>
<feature type="domain" description="GHMP kinase N-terminal" evidence="11">
    <location>
        <begin position="75"/>
        <end position="151"/>
    </location>
</feature>
<dbReference type="InterPro" id="IPR004424">
    <property type="entry name" value="IspE"/>
</dbReference>
<comment type="similarity">
    <text evidence="1 10">Belongs to the GHMP kinase family. IspE subfamily.</text>
</comment>
<dbReference type="NCBIfam" id="TIGR00154">
    <property type="entry name" value="ispE"/>
    <property type="match status" value="1"/>
</dbReference>
<dbReference type="SUPFAM" id="SSF54211">
    <property type="entry name" value="Ribosomal protein S5 domain 2-like"/>
    <property type="match status" value="1"/>
</dbReference>
<dbReference type="InterPro" id="IPR013750">
    <property type="entry name" value="GHMP_kinase_C_dom"/>
</dbReference>
<proteinExistence type="inferred from homology"/>
<dbReference type="Gene3D" id="3.30.230.10">
    <property type="match status" value="1"/>
</dbReference>
<evidence type="ECO:0000259" key="12">
    <source>
        <dbReference type="Pfam" id="PF08544"/>
    </source>
</evidence>
<dbReference type="InterPro" id="IPR014721">
    <property type="entry name" value="Ribsml_uS5_D2-typ_fold_subgr"/>
</dbReference>
<evidence type="ECO:0000256" key="4">
    <source>
        <dbReference type="ARBA" id="ARBA00022679"/>
    </source>
</evidence>
<keyword evidence="5 10" id="KW-0547">Nucleotide-binding</keyword>
<dbReference type="InterPro" id="IPR036554">
    <property type="entry name" value="GHMP_kinase_C_sf"/>
</dbReference>
<dbReference type="PIRSF" id="PIRSF010376">
    <property type="entry name" value="IspE"/>
    <property type="match status" value="1"/>
</dbReference>
<name>A0A7H0FV30_9GAMM</name>
<evidence type="ECO:0000313" key="13">
    <source>
        <dbReference type="EMBL" id="QNP39896.1"/>
    </source>
</evidence>
<dbReference type="EC" id="2.7.1.148" evidence="2 10"/>
<dbReference type="GO" id="GO:0005524">
    <property type="term" value="F:ATP binding"/>
    <property type="evidence" value="ECO:0007669"/>
    <property type="project" value="UniProtKB-UniRule"/>
</dbReference>
<feature type="active site" evidence="10">
    <location>
        <position position="144"/>
    </location>
</feature>
<sequence>MTAPDASPGWSAWPAPAKLNLFLRITGRRADGYHELQTVFRLLDWGDTLRLRVRNDGQVLRHGQSVAGVAEDDDLTVRAAKLLKLAANCSEGVDIVIEKRIPAGGGFGGGSSDAATVLVALDALWGLHLGVDRLAALGLELGADVPVFVRGHNAWAEGVGERLEPIGLPPAWYLLADPGVHAPTAALFQAPDLTRNAAPARISDFVSGTGLGNAFEPVLRAREPAVEAVFAVLAQVGTPRLTGSGSGCFVEFATRESAEAALAVLPPDLRAWVAAGAARSPLLDALDAMAAGSRRP</sequence>
<gene>
    <name evidence="10 13" type="primary">ispE</name>
    <name evidence="13" type="ORF">H8B22_10305</name>
</gene>
<dbReference type="Pfam" id="PF00288">
    <property type="entry name" value="GHMP_kinases_N"/>
    <property type="match status" value="1"/>
</dbReference>
<evidence type="ECO:0000256" key="1">
    <source>
        <dbReference type="ARBA" id="ARBA00009684"/>
    </source>
</evidence>
<evidence type="ECO:0000256" key="3">
    <source>
        <dbReference type="ARBA" id="ARBA00017473"/>
    </source>
</evidence>
<dbReference type="SUPFAM" id="SSF55060">
    <property type="entry name" value="GHMP Kinase, C-terminal domain"/>
    <property type="match status" value="1"/>
</dbReference>
<comment type="catalytic activity">
    <reaction evidence="10">
        <text>4-CDP-2-C-methyl-D-erythritol + ATP = 4-CDP-2-C-methyl-D-erythritol 2-phosphate + ADP + H(+)</text>
        <dbReference type="Rhea" id="RHEA:18437"/>
        <dbReference type="ChEBI" id="CHEBI:15378"/>
        <dbReference type="ChEBI" id="CHEBI:30616"/>
        <dbReference type="ChEBI" id="CHEBI:57823"/>
        <dbReference type="ChEBI" id="CHEBI:57919"/>
        <dbReference type="ChEBI" id="CHEBI:456216"/>
        <dbReference type="EC" id="2.7.1.148"/>
    </reaction>
</comment>
<dbReference type="GO" id="GO:0019288">
    <property type="term" value="P:isopentenyl diphosphate biosynthetic process, methylerythritol 4-phosphate pathway"/>
    <property type="evidence" value="ECO:0007669"/>
    <property type="project" value="UniProtKB-UniRule"/>
</dbReference>
<evidence type="ECO:0000313" key="14">
    <source>
        <dbReference type="Proteomes" id="UP000516018"/>
    </source>
</evidence>
<dbReference type="EMBL" id="CP060820">
    <property type="protein sequence ID" value="QNP39896.1"/>
    <property type="molecule type" value="Genomic_DNA"/>
</dbReference>
<keyword evidence="14" id="KW-1185">Reference proteome</keyword>
<keyword evidence="4 10" id="KW-0808">Transferase</keyword>
<keyword evidence="7 10" id="KW-0067">ATP-binding</keyword>
<comment type="function">
    <text evidence="10">Catalyzes the phosphorylation of the position 2 hydroxy group of 4-diphosphocytidyl-2C-methyl-D-erythritol.</text>
</comment>
<dbReference type="AlphaFoldDB" id="A0A7H0FV30"/>
<dbReference type="GO" id="GO:0016114">
    <property type="term" value="P:terpenoid biosynthetic process"/>
    <property type="evidence" value="ECO:0007669"/>
    <property type="project" value="UniProtKB-UniRule"/>
</dbReference>
<dbReference type="KEGG" id="lsx:H8B22_10305"/>
<accession>A0A7H0FV30</accession>
<feature type="binding site" evidence="10">
    <location>
        <begin position="102"/>
        <end position="112"/>
    </location>
    <ligand>
        <name>ATP</name>
        <dbReference type="ChEBI" id="CHEBI:30616"/>
    </ligand>
</feature>
<evidence type="ECO:0000256" key="8">
    <source>
        <dbReference type="ARBA" id="ARBA00023229"/>
    </source>
</evidence>
<dbReference type="HAMAP" id="MF_00061">
    <property type="entry name" value="IspE"/>
    <property type="match status" value="1"/>
</dbReference>
<evidence type="ECO:0000256" key="10">
    <source>
        <dbReference type="HAMAP-Rule" id="MF_00061"/>
    </source>
</evidence>